<proteinExistence type="inferred from homology"/>
<dbReference type="EMBL" id="OV696696">
    <property type="protein sequence ID" value="CAH1240330.1"/>
    <property type="molecule type" value="Genomic_DNA"/>
</dbReference>
<name>A0A8J9VLN2_BRALA</name>
<dbReference type="InterPro" id="IPR008979">
    <property type="entry name" value="Galactose-bd-like_sf"/>
</dbReference>
<keyword evidence="9" id="KW-0732">Signal</keyword>
<evidence type="ECO:0000256" key="5">
    <source>
        <dbReference type="ARBA" id="ARBA00022734"/>
    </source>
</evidence>
<keyword evidence="6" id="KW-0106">Calcium</keyword>
<keyword evidence="5" id="KW-0430">Lectin</keyword>
<evidence type="ECO:0000256" key="6">
    <source>
        <dbReference type="ARBA" id="ARBA00022837"/>
    </source>
</evidence>
<accession>A0A8J9VLN2</accession>
<dbReference type="SUPFAM" id="SSF49785">
    <property type="entry name" value="Galactose-binding domain-like"/>
    <property type="match status" value="1"/>
</dbReference>
<dbReference type="PANTHER" id="PTHR45713:SF6">
    <property type="entry name" value="F5_8 TYPE C DOMAIN-CONTAINING PROTEIN"/>
    <property type="match status" value="1"/>
</dbReference>
<dbReference type="OrthoDB" id="547680at2759"/>
<dbReference type="SMART" id="SM00607">
    <property type="entry name" value="FTP"/>
    <property type="match status" value="1"/>
</dbReference>
<keyword evidence="4" id="KW-0479">Metal-binding</keyword>
<dbReference type="GO" id="GO:0046872">
    <property type="term" value="F:metal ion binding"/>
    <property type="evidence" value="ECO:0007669"/>
    <property type="project" value="UniProtKB-KW"/>
</dbReference>
<feature type="chain" id="PRO_5035436692" evidence="9">
    <location>
        <begin position="19"/>
        <end position="270"/>
    </location>
</feature>
<feature type="signal peptide" evidence="9">
    <location>
        <begin position="1"/>
        <end position="18"/>
    </location>
</feature>
<sequence>MVSQRVVLMGLFIYHAVSMVTTAPAETVKEDLKRFCEGGDKNADKEFAQFTYDCQRAQKYNMEMKQKIKELEMQNKLPEEPTQPDDTCIKTDDMTEVLDIVRDLKRKFERMESEQNIARDKPTVQSSTAHRGFSNRAVDGSTNTFWAGKSCTHTELNVEAPWWYVDLLTPYPIGIVKIYNRQDCCTERINPFIVLVGDNGRHAHAAPLTYSKQCGGEWGSDYTDKGVFCIDCGGIRGRYVSVKLPGNERTLTLCEVEVYAAKNPEVEETG</sequence>
<dbReference type="Gene3D" id="2.60.120.260">
    <property type="entry name" value="Galactose-binding domain-like"/>
    <property type="match status" value="1"/>
</dbReference>
<protein>
    <submittedName>
        <fullName evidence="11">Hypp5982 protein</fullName>
    </submittedName>
</protein>
<dbReference type="InterPro" id="IPR006585">
    <property type="entry name" value="FTP1"/>
</dbReference>
<reference evidence="11" key="1">
    <citation type="submission" date="2022-01" db="EMBL/GenBank/DDBJ databases">
        <authorList>
            <person name="Braso-Vives M."/>
        </authorList>
    </citation>
    <scope>NUCLEOTIDE SEQUENCE</scope>
</reference>
<keyword evidence="7" id="KW-1015">Disulfide bond</keyword>
<dbReference type="Proteomes" id="UP000838412">
    <property type="component" value="Chromosome 11"/>
</dbReference>
<feature type="coiled-coil region" evidence="8">
    <location>
        <begin position="54"/>
        <end position="121"/>
    </location>
</feature>
<evidence type="ECO:0000313" key="11">
    <source>
        <dbReference type="EMBL" id="CAH1240330.1"/>
    </source>
</evidence>
<comment type="function">
    <text evidence="1">Acts as a defensive agent. Recognizes blood group fucosylated oligosaccharides including A, B, H and Lewis B-type antigens. Does not recognize Lewis A antigen and has low affinity for monovalent haptens.</text>
</comment>
<evidence type="ECO:0000256" key="4">
    <source>
        <dbReference type="ARBA" id="ARBA00022723"/>
    </source>
</evidence>
<dbReference type="GO" id="GO:0001868">
    <property type="term" value="P:regulation of complement activation, lectin pathway"/>
    <property type="evidence" value="ECO:0007669"/>
    <property type="project" value="UniProtKB-ARBA"/>
</dbReference>
<comment type="similarity">
    <text evidence="2">Belongs to the fucolectin family.</text>
</comment>
<evidence type="ECO:0000256" key="3">
    <source>
        <dbReference type="ARBA" id="ARBA00011233"/>
    </source>
</evidence>
<dbReference type="Pfam" id="PF22633">
    <property type="entry name" value="F5_F8_type_C_2"/>
    <property type="match status" value="1"/>
</dbReference>
<evidence type="ECO:0000256" key="1">
    <source>
        <dbReference type="ARBA" id="ARBA00002219"/>
    </source>
</evidence>
<evidence type="ECO:0000256" key="2">
    <source>
        <dbReference type="ARBA" id="ARBA00010147"/>
    </source>
</evidence>
<dbReference type="InterPro" id="IPR051941">
    <property type="entry name" value="BG_Antigen-Binding_Lectin"/>
</dbReference>
<evidence type="ECO:0000313" key="12">
    <source>
        <dbReference type="Proteomes" id="UP000838412"/>
    </source>
</evidence>
<evidence type="ECO:0000259" key="10">
    <source>
        <dbReference type="SMART" id="SM00607"/>
    </source>
</evidence>
<organism evidence="11 12">
    <name type="scientific">Branchiostoma lanceolatum</name>
    <name type="common">Common lancelet</name>
    <name type="synonym">Amphioxus lanceolatum</name>
    <dbReference type="NCBI Taxonomy" id="7740"/>
    <lineage>
        <taxon>Eukaryota</taxon>
        <taxon>Metazoa</taxon>
        <taxon>Chordata</taxon>
        <taxon>Cephalochordata</taxon>
        <taxon>Leptocardii</taxon>
        <taxon>Amphioxiformes</taxon>
        <taxon>Branchiostomatidae</taxon>
        <taxon>Branchiostoma</taxon>
    </lineage>
</organism>
<gene>
    <name evidence="11" type="primary">Hypp5982</name>
    <name evidence="11" type="ORF">BLAG_LOCUS4320</name>
</gene>
<evidence type="ECO:0000256" key="8">
    <source>
        <dbReference type="SAM" id="Coils"/>
    </source>
</evidence>
<keyword evidence="8" id="KW-0175">Coiled coil</keyword>
<keyword evidence="12" id="KW-1185">Reference proteome</keyword>
<evidence type="ECO:0000256" key="7">
    <source>
        <dbReference type="ARBA" id="ARBA00023157"/>
    </source>
</evidence>
<dbReference type="GO" id="GO:0042806">
    <property type="term" value="F:fucose binding"/>
    <property type="evidence" value="ECO:0007669"/>
    <property type="project" value="UniProtKB-ARBA"/>
</dbReference>
<dbReference type="GO" id="GO:0010185">
    <property type="term" value="P:regulation of cellular defense response"/>
    <property type="evidence" value="ECO:0007669"/>
    <property type="project" value="UniProtKB-ARBA"/>
</dbReference>
<evidence type="ECO:0000256" key="9">
    <source>
        <dbReference type="SAM" id="SignalP"/>
    </source>
</evidence>
<feature type="domain" description="Fucolectin tachylectin-4 pentraxin-1" evidence="10">
    <location>
        <begin position="114"/>
        <end position="267"/>
    </location>
</feature>
<dbReference type="PANTHER" id="PTHR45713">
    <property type="entry name" value="FTP DOMAIN-CONTAINING PROTEIN"/>
    <property type="match status" value="1"/>
</dbReference>
<dbReference type="AlphaFoldDB" id="A0A8J9VLN2"/>
<comment type="subunit">
    <text evidence="3">Homotrimer.</text>
</comment>